<evidence type="ECO:0000259" key="2">
    <source>
        <dbReference type="PROSITE" id="PS51485"/>
    </source>
</evidence>
<dbReference type="PANTHER" id="PTHR33021">
    <property type="entry name" value="BLUE COPPER PROTEIN"/>
    <property type="match status" value="1"/>
</dbReference>
<protein>
    <recommendedName>
        <fullName evidence="2">Phytocyanin domain-containing protein</fullName>
    </recommendedName>
</protein>
<dbReference type="PROSITE" id="PS51485">
    <property type="entry name" value="PHYTOCYANIN"/>
    <property type="match status" value="1"/>
</dbReference>
<dbReference type="AlphaFoldDB" id="A0ABD3BTR1"/>
<evidence type="ECO:0000256" key="1">
    <source>
        <dbReference type="SAM" id="SignalP"/>
    </source>
</evidence>
<sequence length="138" mass="15429">MKSCRRMSQLVATTIAAVMLLSLAVIFHSHVAEAATTYLINWVPGVSGGQLTPMNVTLGDKINFQYDYVLHDVHQLGTQYLYDKCLTSKGDTMWSSGNDTIQLNVPGWHYFVCGYTQRCVTDGMKIQVNVVKTIRHSI</sequence>
<gene>
    <name evidence="3" type="ORF">CASFOL_035805</name>
</gene>
<dbReference type="SUPFAM" id="SSF49503">
    <property type="entry name" value="Cupredoxins"/>
    <property type="match status" value="1"/>
</dbReference>
<reference evidence="4" key="1">
    <citation type="journal article" date="2024" name="IScience">
        <title>Strigolactones Initiate the Formation of Haustorium-like Structures in Castilleja.</title>
        <authorList>
            <person name="Buerger M."/>
            <person name="Peterson D."/>
            <person name="Chory J."/>
        </authorList>
    </citation>
    <scope>NUCLEOTIDE SEQUENCE [LARGE SCALE GENOMIC DNA]</scope>
</reference>
<dbReference type="EMBL" id="JAVIJP010000066">
    <property type="protein sequence ID" value="KAL3620893.1"/>
    <property type="molecule type" value="Genomic_DNA"/>
</dbReference>
<dbReference type="InterPro" id="IPR003245">
    <property type="entry name" value="Phytocyanin_dom"/>
</dbReference>
<proteinExistence type="predicted"/>
<name>A0ABD3BTR1_9LAMI</name>
<dbReference type="Pfam" id="PF02298">
    <property type="entry name" value="Cu_bind_like"/>
    <property type="match status" value="1"/>
</dbReference>
<dbReference type="Gene3D" id="2.60.40.420">
    <property type="entry name" value="Cupredoxins - blue copper proteins"/>
    <property type="match status" value="1"/>
</dbReference>
<dbReference type="Proteomes" id="UP001632038">
    <property type="component" value="Unassembled WGS sequence"/>
</dbReference>
<accession>A0ABD3BTR1</accession>
<comment type="caution">
    <text evidence="3">The sequence shown here is derived from an EMBL/GenBank/DDBJ whole genome shotgun (WGS) entry which is preliminary data.</text>
</comment>
<dbReference type="InterPro" id="IPR039391">
    <property type="entry name" value="Phytocyanin-like"/>
</dbReference>
<keyword evidence="4" id="KW-1185">Reference proteome</keyword>
<evidence type="ECO:0000313" key="4">
    <source>
        <dbReference type="Proteomes" id="UP001632038"/>
    </source>
</evidence>
<feature type="domain" description="Phytocyanin" evidence="2">
    <location>
        <begin position="36"/>
        <end position="132"/>
    </location>
</feature>
<feature type="chain" id="PRO_5044756117" description="Phytocyanin domain-containing protein" evidence="1">
    <location>
        <begin position="35"/>
        <end position="138"/>
    </location>
</feature>
<feature type="signal peptide" evidence="1">
    <location>
        <begin position="1"/>
        <end position="34"/>
    </location>
</feature>
<evidence type="ECO:0000313" key="3">
    <source>
        <dbReference type="EMBL" id="KAL3620893.1"/>
    </source>
</evidence>
<keyword evidence="1" id="KW-0732">Signal</keyword>
<dbReference type="InterPro" id="IPR008972">
    <property type="entry name" value="Cupredoxin"/>
</dbReference>
<dbReference type="PANTHER" id="PTHR33021:SF339">
    <property type="entry name" value="OS07G0570600 PROTEIN"/>
    <property type="match status" value="1"/>
</dbReference>
<organism evidence="3 4">
    <name type="scientific">Castilleja foliolosa</name>
    <dbReference type="NCBI Taxonomy" id="1961234"/>
    <lineage>
        <taxon>Eukaryota</taxon>
        <taxon>Viridiplantae</taxon>
        <taxon>Streptophyta</taxon>
        <taxon>Embryophyta</taxon>
        <taxon>Tracheophyta</taxon>
        <taxon>Spermatophyta</taxon>
        <taxon>Magnoliopsida</taxon>
        <taxon>eudicotyledons</taxon>
        <taxon>Gunneridae</taxon>
        <taxon>Pentapetalae</taxon>
        <taxon>asterids</taxon>
        <taxon>lamiids</taxon>
        <taxon>Lamiales</taxon>
        <taxon>Orobanchaceae</taxon>
        <taxon>Pedicularideae</taxon>
        <taxon>Castillejinae</taxon>
        <taxon>Castilleja</taxon>
    </lineage>
</organism>